<comment type="cofactor">
    <cofactor evidence="2">
        <name>Fe(2+)</name>
        <dbReference type="ChEBI" id="CHEBI:29033"/>
    </cofactor>
    <text evidence="2">Binds 1 Fe(2+) ion.</text>
</comment>
<dbReference type="eggNOG" id="COG0242">
    <property type="taxonomic scope" value="Bacteria"/>
</dbReference>
<protein>
    <recommendedName>
        <fullName evidence="2">Peptide deformylase</fullName>
        <shortName evidence="2">PDF</shortName>
        <ecNumber evidence="2">3.5.1.88</ecNumber>
    </recommendedName>
    <alternativeName>
        <fullName evidence="2">Polypeptide deformylase</fullName>
    </alternativeName>
</protein>
<proteinExistence type="inferred from homology"/>
<dbReference type="InterPro" id="IPR023635">
    <property type="entry name" value="Peptide_deformylase"/>
</dbReference>
<dbReference type="SUPFAM" id="SSF56420">
    <property type="entry name" value="Peptide deformylase"/>
    <property type="match status" value="1"/>
</dbReference>
<dbReference type="EMBL" id="CP001825">
    <property type="protein sequence ID" value="ACZ42112.1"/>
    <property type="molecule type" value="Genomic_DNA"/>
</dbReference>
<evidence type="ECO:0000313" key="4">
    <source>
        <dbReference type="Proteomes" id="UP000000323"/>
    </source>
</evidence>
<feature type="binding site" evidence="2">
    <location>
        <position position="109"/>
    </location>
    <ligand>
        <name>Fe cation</name>
        <dbReference type="ChEBI" id="CHEBI:24875"/>
    </ligand>
</feature>
<dbReference type="NCBIfam" id="NF001159">
    <property type="entry name" value="PRK00150.1-3"/>
    <property type="match status" value="1"/>
</dbReference>
<reference evidence="4" key="1">
    <citation type="journal article" date="2010" name="Stand. Genomic Sci.">
        <title>Complete genome sequence of 'Thermobaculum terrenum' type strain (YNP1).</title>
        <authorList>
            <person name="Kiss H."/>
            <person name="Cleland D."/>
            <person name="Lapidus A."/>
            <person name="Lucas S."/>
            <person name="Glavina Del Rio T."/>
            <person name="Nolan M."/>
            <person name="Tice H."/>
            <person name="Han C."/>
            <person name="Goodwin L."/>
            <person name="Pitluck S."/>
            <person name="Liolios K."/>
            <person name="Ivanova N."/>
            <person name="Mavromatis K."/>
            <person name="Ovchinnikova G."/>
            <person name="Pati A."/>
            <person name="Chen A."/>
            <person name="Palaniappan K."/>
            <person name="Land M."/>
            <person name="Hauser L."/>
            <person name="Chang Y."/>
            <person name="Jeffries C."/>
            <person name="Lu M."/>
            <person name="Brettin T."/>
            <person name="Detter J."/>
            <person name="Goker M."/>
            <person name="Tindall B."/>
            <person name="Beck B."/>
            <person name="McDermott T."/>
            <person name="Woyke T."/>
            <person name="Bristow J."/>
            <person name="Eisen J."/>
            <person name="Markowitz V."/>
            <person name="Hugenholtz P."/>
            <person name="Kyrpides N."/>
            <person name="Klenk H."/>
            <person name="Cheng J."/>
        </authorList>
    </citation>
    <scope>NUCLEOTIDE SEQUENCE [LARGE SCALE GENOMIC DNA]</scope>
    <source>
        <strain evidence="4">ATCC BAA-798 / YNP1</strain>
    </source>
</reference>
<keyword evidence="4" id="KW-1185">Reference proteome</keyword>
<keyword evidence="2" id="KW-0479">Metal-binding</keyword>
<organism evidence="3 4">
    <name type="scientific">Thermobaculum terrenum (strain ATCC BAA-798 / CCMEE 7001 / YNP1)</name>
    <dbReference type="NCBI Taxonomy" id="525904"/>
    <lineage>
        <taxon>Bacteria</taxon>
        <taxon>Bacillati</taxon>
        <taxon>Chloroflexota</taxon>
        <taxon>Chloroflexia</taxon>
        <taxon>Candidatus Thermobaculales</taxon>
        <taxon>Candidatus Thermobaculaceae</taxon>
        <taxon>Thermobaculum</taxon>
    </lineage>
</organism>
<feature type="binding site" evidence="2">
    <location>
        <position position="156"/>
    </location>
    <ligand>
        <name>Fe cation</name>
        <dbReference type="ChEBI" id="CHEBI:24875"/>
    </ligand>
</feature>
<comment type="function">
    <text evidence="2">Removes the formyl group from the N-terminal Met of newly synthesized proteins. Requires at least a dipeptide for an efficient rate of reaction. N-terminal L-methionine is a prerequisite for activity but the enzyme has broad specificity at other positions.</text>
</comment>
<dbReference type="PANTHER" id="PTHR10458">
    <property type="entry name" value="PEPTIDE DEFORMYLASE"/>
    <property type="match status" value="1"/>
</dbReference>
<dbReference type="NCBIfam" id="TIGR00079">
    <property type="entry name" value="pept_deformyl"/>
    <property type="match status" value="1"/>
</dbReference>
<dbReference type="AlphaFoldDB" id="D1CBE7"/>
<dbReference type="KEGG" id="ttr:Tter_1204"/>
<dbReference type="PIRSF" id="PIRSF004749">
    <property type="entry name" value="Pep_def"/>
    <property type="match status" value="1"/>
</dbReference>
<evidence type="ECO:0000313" key="3">
    <source>
        <dbReference type="EMBL" id="ACZ42112.1"/>
    </source>
</evidence>
<dbReference type="GO" id="GO:0006412">
    <property type="term" value="P:translation"/>
    <property type="evidence" value="ECO:0007669"/>
    <property type="project" value="UniProtKB-UniRule"/>
</dbReference>
<keyword evidence="2 3" id="KW-0378">Hydrolase</keyword>
<feature type="active site" evidence="2">
    <location>
        <position position="153"/>
    </location>
</feature>
<dbReference type="GO" id="GO:0046872">
    <property type="term" value="F:metal ion binding"/>
    <property type="evidence" value="ECO:0007669"/>
    <property type="project" value="UniProtKB-KW"/>
</dbReference>
<dbReference type="Gene3D" id="3.90.45.10">
    <property type="entry name" value="Peptide deformylase"/>
    <property type="match status" value="1"/>
</dbReference>
<dbReference type="CDD" id="cd00487">
    <property type="entry name" value="Pep_deformylase"/>
    <property type="match status" value="1"/>
</dbReference>
<name>D1CBE7_THET1</name>
<comment type="similarity">
    <text evidence="1 2">Belongs to the polypeptide deformylase family.</text>
</comment>
<evidence type="ECO:0000256" key="1">
    <source>
        <dbReference type="ARBA" id="ARBA00010759"/>
    </source>
</evidence>
<gene>
    <name evidence="2" type="primary">def</name>
    <name evidence="3" type="ordered locus">Tter_1204</name>
</gene>
<keyword evidence="2" id="KW-0408">Iron</keyword>
<dbReference type="HAMAP" id="MF_00163">
    <property type="entry name" value="Pep_deformylase"/>
    <property type="match status" value="1"/>
</dbReference>
<dbReference type="InterPro" id="IPR036821">
    <property type="entry name" value="Peptide_deformylase_sf"/>
</dbReference>
<evidence type="ECO:0000256" key="2">
    <source>
        <dbReference type="HAMAP-Rule" id="MF_00163"/>
    </source>
</evidence>
<accession>D1CBE7</accession>
<dbReference type="EC" id="3.5.1.88" evidence="2"/>
<sequence length="203" mass="23591">MAVRRILQMENPDDLSVLRKRSSPVTKFDSELRKLVEDMIETMREADGVGLSAVQVGDLRRVVVMEMPGKYEQDEDGNQIEVSPPKLYVMINPEITKVSHDRIPMQEGCLSLPGRYAEVPRAPWVEVRYKDLNGKEHKLLAEEQLLSQCIQHEVDHLDGILFTERIVDWSTFRDERQKQKKSRFPLPRSKKIDLPDELLVSRR</sequence>
<dbReference type="OrthoDB" id="9784988at2"/>
<comment type="catalytic activity">
    <reaction evidence="2">
        <text>N-terminal N-formyl-L-methionyl-[peptide] + H2O = N-terminal L-methionyl-[peptide] + formate</text>
        <dbReference type="Rhea" id="RHEA:24420"/>
        <dbReference type="Rhea" id="RHEA-COMP:10639"/>
        <dbReference type="Rhea" id="RHEA-COMP:10640"/>
        <dbReference type="ChEBI" id="CHEBI:15377"/>
        <dbReference type="ChEBI" id="CHEBI:15740"/>
        <dbReference type="ChEBI" id="CHEBI:49298"/>
        <dbReference type="ChEBI" id="CHEBI:64731"/>
        <dbReference type="EC" id="3.5.1.88"/>
    </reaction>
</comment>
<dbReference type="PRINTS" id="PR01576">
    <property type="entry name" value="PDEFORMYLASE"/>
</dbReference>
<dbReference type="Proteomes" id="UP000000323">
    <property type="component" value="Chromosome 1"/>
</dbReference>
<dbReference type="PANTHER" id="PTHR10458:SF22">
    <property type="entry name" value="PEPTIDE DEFORMYLASE"/>
    <property type="match status" value="1"/>
</dbReference>
<dbReference type="HOGENOM" id="CLU_061901_2_0_0"/>
<keyword evidence="2" id="KW-0648">Protein biosynthesis</keyword>
<feature type="binding site" evidence="2">
    <location>
        <position position="152"/>
    </location>
    <ligand>
        <name>Fe cation</name>
        <dbReference type="ChEBI" id="CHEBI:24875"/>
    </ligand>
</feature>
<dbReference type="Pfam" id="PF01327">
    <property type="entry name" value="Pep_deformylase"/>
    <property type="match status" value="1"/>
</dbReference>
<dbReference type="GO" id="GO:0042586">
    <property type="term" value="F:peptide deformylase activity"/>
    <property type="evidence" value="ECO:0007669"/>
    <property type="project" value="UniProtKB-UniRule"/>
</dbReference>
<dbReference type="STRING" id="525904.Tter_1204"/>
<dbReference type="RefSeq" id="WP_012875147.1">
    <property type="nucleotide sequence ID" value="NC_013525.1"/>
</dbReference>